<comment type="caution">
    <text evidence="2">The sequence shown here is derived from an EMBL/GenBank/DDBJ whole genome shotgun (WGS) entry which is preliminary data.</text>
</comment>
<organism evidence="2 3">
    <name type="scientific">Portunus trituberculatus</name>
    <name type="common">Swimming crab</name>
    <name type="synonym">Neptunus trituberculatus</name>
    <dbReference type="NCBI Taxonomy" id="210409"/>
    <lineage>
        <taxon>Eukaryota</taxon>
        <taxon>Metazoa</taxon>
        <taxon>Ecdysozoa</taxon>
        <taxon>Arthropoda</taxon>
        <taxon>Crustacea</taxon>
        <taxon>Multicrustacea</taxon>
        <taxon>Malacostraca</taxon>
        <taxon>Eumalacostraca</taxon>
        <taxon>Eucarida</taxon>
        <taxon>Decapoda</taxon>
        <taxon>Pleocyemata</taxon>
        <taxon>Brachyura</taxon>
        <taxon>Eubrachyura</taxon>
        <taxon>Portunoidea</taxon>
        <taxon>Portunidae</taxon>
        <taxon>Portuninae</taxon>
        <taxon>Portunus</taxon>
    </lineage>
</organism>
<reference evidence="2 3" key="1">
    <citation type="submission" date="2019-05" db="EMBL/GenBank/DDBJ databases">
        <title>Another draft genome of Portunus trituberculatus and its Hox gene families provides insights of decapod evolution.</title>
        <authorList>
            <person name="Jeong J.-H."/>
            <person name="Song I."/>
            <person name="Kim S."/>
            <person name="Choi T."/>
            <person name="Kim D."/>
            <person name="Ryu S."/>
            <person name="Kim W."/>
        </authorList>
    </citation>
    <scope>NUCLEOTIDE SEQUENCE [LARGE SCALE GENOMIC DNA]</scope>
    <source>
        <tissue evidence="2">Muscle</tissue>
    </source>
</reference>
<gene>
    <name evidence="2" type="ORF">E2C01_008606</name>
</gene>
<evidence type="ECO:0000256" key="1">
    <source>
        <dbReference type="SAM" id="MobiDB-lite"/>
    </source>
</evidence>
<proteinExistence type="predicted"/>
<feature type="region of interest" description="Disordered" evidence="1">
    <location>
        <begin position="42"/>
        <end position="62"/>
    </location>
</feature>
<protein>
    <submittedName>
        <fullName evidence="2">Uncharacterized protein</fullName>
    </submittedName>
</protein>
<accession>A0A5B7D5J6</accession>
<dbReference type="AlphaFoldDB" id="A0A5B7D5J6"/>
<name>A0A5B7D5J6_PORTR</name>
<evidence type="ECO:0000313" key="3">
    <source>
        <dbReference type="Proteomes" id="UP000324222"/>
    </source>
</evidence>
<dbReference type="Proteomes" id="UP000324222">
    <property type="component" value="Unassembled WGS sequence"/>
</dbReference>
<evidence type="ECO:0000313" key="2">
    <source>
        <dbReference type="EMBL" id="MPC15803.1"/>
    </source>
</evidence>
<sequence>MKVLRRSPNTRGGAGRCLHAVLVEDVEVREYHYQLVINKYSRIKRSHSPPSPPTFTPLHPAACLHTDEHVTERDESGRAE</sequence>
<keyword evidence="3" id="KW-1185">Reference proteome</keyword>
<dbReference type="EMBL" id="VSRR010000455">
    <property type="protein sequence ID" value="MPC15803.1"/>
    <property type="molecule type" value="Genomic_DNA"/>
</dbReference>